<dbReference type="InterPro" id="IPR050378">
    <property type="entry name" value="Metallo-dep_Hydrolases_sf"/>
</dbReference>
<evidence type="ECO:0000313" key="7">
    <source>
        <dbReference type="EMBL" id="MBB6449580.1"/>
    </source>
</evidence>
<feature type="domain" description="Urease alpha-subunit N-terminal" evidence="4">
    <location>
        <begin position="26"/>
        <end position="80"/>
    </location>
</feature>
<dbReference type="InterPro" id="IPR023100">
    <property type="entry name" value="D-aminoacylase_insert_dom_sf"/>
</dbReference>
<accession>A0A841PLD7</accession>
<organism evidence="7 8">
    <name type="scientific">Geomicrobium halophilum</name>
    <dbReference type="NCBI Taxonomy" id="549000"/>
    <lineage>
        <taxon>Bacteria</taxon>
        <taxon>Bacillati</taxon>
        <taxon>Bacillota</taxon>
        <taxon>Bacilli</taxon>
        <taxon>Bacillales</taxon>
        <taxon>Geomicrobium</taxon>
    </lineage>
</organism>
<dbReference type="PANTHER" id="PTHR11647">
    <property type="entry name" value="HYDRANTOINASE/DIHYDROPYRIMIDINASE FAMILY MEMBER"/>
    <property type="match status" value="1"/>
</dbReference>
<protein>
    <submittedName>
        <fullName evidence="7">N-acyl-D-aspartate/D-glutamate deacylase</fullName>
    </submittedName>
</protein>
<evidence type="ECO:0000259" key="4">
    <source>
        <dbReference type="Pfam" id="PF00449"/>
    </source>
</evidence>
<reference evidence="7 8" key="1">
    <citation type="submission" date="2020-08" db="EMBL/GenBank/DDBJ databases">
        <title>Genomic Encyclopedia of Type Strains, Phase IV (KMG-IV): sequencing the most valuable type-strain genomes for metagenomic binning, comparative biology and taxonomic classification.</title>
        <authorList>
            <person name="Goeker M."/>
        </authorList>
    </citation>
    <scope>NUCLEOTIDE SEQUENCE [LARGE SCALE GENOMIC DNA]</scope>
    <source>
        <strain evidence="7 8">DSM 21769</strain>
    </source>
</reference>
<dbReference type="EMBL" id="JACHHJ010000001">
    <property type="protein sequence ID" value="MBB6449580.1"/>
    <property type="molecule type" value="Genomic_DNA"/>
</dbReference>
<dbReference type="Pfam" id="PF22888">
    <property type="entry name" value="FIMAH"/>
    <property type="match status" value="1"/>
</dbReference>
<evidence type="ECO:0000256" key="1">
    <source>
        <dbReference type="ARBA" id="ARBA00022723"/>
    </source>
</evidence>
<dbReference type="AlphaFoldDB" id="A0A841PLD7"/>
<dbReference type="InterPro" id="IPR013108">
    <property type="entry name" value="Amidohydro_3"/>
</dbReference>
<dbReference type="SUPFAM" id="SSF51338">
    <property type="entry name" value="Composite domain of metallo-dependent hydrolases"/>
    <property type="match status" value="1"/>
</dbReference>
<keyword evidence="1" id="KW-0479">Metal-binding</keyword>
<dbReference type="InterPro" id="IPR011059">
    <property type="entry name" value="Metal-dep_hydrolase_composite"/>
</dbReference>
<dbReference type="Gene3D" id="2.30.40.10">
    <property type="entry name" value="Urease, subunit C, domain 1"/>
    <property type="match status" value="1"/>
</dbReference>
<dbReference type="InterPro" id="IPR011612">
    <property type="entry name" value="Urease_alpha_N_dom"/>
</dbReference>
<comment type="caution">
    <text evidence="7">The sequence shown here is derived from an EMBL/GenBank/DDBJ whole genome shotgun (WGS) entry which is preliminary data.</text>
</comment>
<keyword evidence="2" id="KW-0378">Hydrolase</keyword>
<dbReference type="GO" id="GO:0016811">
    <property type="term" value="F:hydrolase activity, acting on carbon-nitrogen (but not peptide) bonds, in linear amides"/>
    <property type="evidence" value="ECO:0007669"/>
    <property type="project" value="InterPro"/>
</dbReference>
<dbReference type="InterPro" id="IPR054470">
    <property type="entry name" value="FIMAH_dom"/>
</dbReference>
<dbReference type="Pfam" id="PF07969">
    <property type="entry name" value="Amidohydro_3"/>
    <property type="match status" value="1"/>
</dbReference>
<keyword evidence="3" id="KW-0732">Signal</keyword>
<evidence type="ECO:0000256" key="2">
    <source>
        <dbReference type="ARBA" id="ARBA00022801"/>
    </source>
</evidence>
<dbReference type="Gene3D" id="3.20.20.140">
    <property type="entry name" value="Metal-dependent hydrolases"/>
    <property type="match status" value="1"/>
</dbReference>
<dbReference type="PANTHER" id="PTHR11647:SF1">
    <property type="entry name" value="COLLAPSIN RESPONSE MEDIATOR PROTEIN"/>
    <property type="match status" value="1"/>
</dbReference>
<name>A0A841PLD7_9BACL</name>
<dbReference type="SUPFAM" id="SSF51556">
    <property type="entry name" value="Metallo-dependent hydrolases"/>
    <property type="match status" value="1"/>
</dbReference>
<dbReference type="Proteomes" id="UP000568839">
    <property type="component" value="Unassembled WGS sequence"/>
</dbReference>
<dbReference type="Pfam" id="PF00449">
    <property type="entry name" value="Urease_alpha"/>
    <property type="match status" value="1"/>
</dbReference>
<feature type="signal peptide" evidence="3">
    <location>
        <begin position="1"/>
        <end position="20"/>
    </location>
</feature>
<dbReference type="GO" id="GO:0046872">
    <property type="term" value="F:metal ion binding"/>
    <property type="evidence" value="ECO:0007669"/>
    <property type="project" value="UniProtKB-KW"/>
</dbReference>
<feature type="domain" description="FIMAH" evidence="6">
    <location>
        <begin position="664"/>
        <end position="744"/>
    </location>
</feature>
<gene>
    <name evidence="7" type="ORF">HNR44_001529</name>
</gene>
<feature type="domain" description="Amidohydrolase 3" evidence="5">
    <location>
        <begin position="211"/>
        <end position="497"/>
    </location>
</feature>
<evidence type="ECO:0000259" key="5">
    <source>
        <dbReference type="Pfam" id="PF07969"/>
    </source>
</evidence>
<dbReference type="Gene3D" id="3.30.1490.130">
    <property type="entry name" value="D-aminoacylase. Domain 3"/>
    <property type="match status" value="1"/>
</dbReference>
<dbReference type="InterPro" id="IPR032466">
    <property type="entry name" value="Metal_Hydrolase"/>
</dbReference>
<evidence type="ECO:0000259" key="6">
    <source>
        <dbReference type="Pfam" id="PF22888"/>
    </source>
</evidence>
<evidence type="ECO:0000256" key="3">
    <source>
        <dbReference type="SAM" id="SignalP"/>
    </source>
</evidence>
<dbReference type="GO" id="GO:0016812">
    <property type="term" value="F:hydrolase activity, acting on carbon-nitrogen (but not peptide) bonds, in cyclic amides"/>
    <property type="evidence" value="ECO:0007669"/>
    <property type="project" value="TreeGrafter"/>
</dbReference>
<keyword evidence="8" id="KW-1185">Reference proteome</keyword>
<evidence type="ECO:0000313" key="8">
    <source>
        <dbReference type="Proteomes" id="UP000568839"/>
    </source>
</evidence>
<dbReference type="RefSeq" id="WP_184403443.1">
    <property type="nucleotide sequence ID" value="NZ_JACHHJ010000001.1"/>
</dbReference>
<proteinExistence type="predicted"/>
<dbReference type="GO" id="GO:0005829">
    <property type="term" value="C:cytosol"/>
    <property type="evidence" value="ECO:0007669"/>
    <property type="project" value="TreeGrafter"/>
</dbReference>
<feature type="chain" id="PRO_5039300643" evidence="3">
    <location>
        <begin position="21"/>
        <end position="747"/>
    </location>
</feature>
<sequence length="747" mass="81933">MLKRSFFVSCAMLFIGGSLLGIENNNKSDAQENEFDTIIRNGTIMDGTGQSSFEADVGIRDGFIYHIGDLDEVEAQNEVDVEGKIVAPGFIDIHSHAHLEALQTATSSLTQGVTTEILSPDGGGPVDVTERYELEGDGLAINIGTYIGFNSVWQEVVGEDDRRATDQEIEEMQGLVETGLEEGAFGVSAGLFYTPANYAKTEEVIDVVKVADQWRTNFPHHIRDEMDDVVEATEETIEIGEEAGLVPVITHMKVMGADNWGASEETIGLIEDAIDRGTYAAADVYPYLASQTGLTALIPQWVQDGGFDAMLDRFADSELRPQIEAEIEEVMTSRVETAEDVYFPGEQETLADVAESEGVSPGEATMRILEEQGSLTTIYHFGHEDDYERILQHPTTAIASDGGATYSDSIHPRRYGSQPRALGQHVREEGLLSFEEAIKKMTGLPATIIGMTDRGFIAEGMVADITVFDPETIIDNAEFEDPKQYADGIEHVLVNGEFALEDGDTTNIQSGEVLQRTGNMPSRPISVDHDVSVEGAGTLRDIDGPGFSDKEVAISVEQAANDRSATGFFLFTDEEREIELEAEAVGQLQAKEGWASFTGRGTLGTGEERTFEVIVEEDDPNIEENRGTVTVTIDDEFEYQGSIPPQQMDVQIAEPEEASPESASEIKVLVEDLAGEGEFAIDEAPYFLTRHLTAVSHYEYQEEAEKVVQHMEGFKDLLNHQKDNALISDEAFDILSSQGENLIEKWQ</sequence>